<evidence type="ECO:0000256" key="2">
    <source>
        <dbReference type="ARBA" id="ARBA00008789"/>
    </source>
</evidence>
<accession>A0ABN9B8K9</accession>
<keyword evidence="11" id="KW-1185">Reference proteome</keyword>
<evidence type="ECO:0000256" key="6">
    <source>
        <dbReference type="ARBA" id="ARBA00022989"/>
    </source>
</evidence>
<evidence type="ECO:0000256" key="9">
    <source>
        <dbReference type="RuleBase" id="RU910716"/>
    </source>
</evidence>
<evidence type="ECO:0000313" key="11">
    <source>
        <dbReference type="Proteomes" id="UP001162483"/>
    </source>
</evidence>
<protein>
    <recommendedName>
        <fullName evidence="9">XK-related protein</fullName>
    </recommendedName>
</protein>
<evidence type="ECO:0000256" key="3">
    <source>
        <dbReference type="ARBA" id="ARBA00022475"/>
    </source>
</evidence>
<keyword evidence="7 9" id="KW-0472">Membrane</keyword>
<comment type="subcellular location">
    <subcellularLocation>
        <location evidence="1">Cell membrane</location>
        <topology evidence="1">Multi-pass membrane protein</topology>
    </subcellularLocation>
    <subcellularLocation>
        <location evidence="9">Membrane</location>
        <topology evidence="9">Multi-pass membrane protein</topology>
    </subcellularLocation>
</comment>
<keyword evidence="3" id="KW-1003">Cell membrane</keyword>
<feature type="transmembrane region" description="Helical" evidence="9">
    <location>
        <begin position="164"/>
        <end position="183"/>
    </location>
</feature>
<comment type="catalytic activity">
    <reaction evidence="8">
        <text>a 1,2-diacyl-sn-glycero-3-phospho-L-serine(in) = a 1,2-diacyl-sn-glycero-3-phospho-L-serine(out)</text>
        <dbReference type="Rhea" id="RHEA:38663"/>
        <dbReference type="ChEBI" id="CHEBI:57262"/>
    </reaction>
</comment>
<dbReference type="InterPro" id="IPR018629">
    <property type="entry name" value="XK-rel"/>
</dbReference>
<dbReference type="PANTHER" id="PTHR16024:SF8">
    <property type="entry name" value="XK-RELATED PROTEIN 8"/>
    <property type="match status" value="1"/>
</dbReference>
<feature type="transmembrane region" description="Helical" evidence="9">
    <location>
        <begin position="290"/>
        <end position="310"/>
    </location>
</feature>
<sequence length="375" mass="44106">MPSCLAPRYRLLDLVFAVLGTVAFLWDLGIDIWSAVKYYKGGDPVFAGLHFGLYVVSSLVLQLLSWGWFRADWKDWAGIRRQPFCLSILHILQLGYPFRCLHSLEVGIAAYRSSESSPEFSPYQEYAYFLTHDISMMRLVETFLENTPQLILVLYVIIQQETIHLFQYFSIAISFICISWAILDYHQSLRLFLKDKEKLNLFSSVIYFLWNLFLISSRIICITLFVVTFHWMIAVHFVAVCFVFFLWACLQKTEFMKNKFLEPFYRATVAVILYFSWFNIADGKTVYRCLFYHIFITLDSMILLLSWTFLRFPSIMDKYEILIIVTAALLTGLGLMTRLFYYKCVHPNVTRETKEYYDELDGIIGEGTYRMFEPT</sequence>
<comment type="caution">
    <text evidence="10">The sequence shown here is derived from an EMBL/GenBank/DDBJ whole genome shotgun (WGS) entry which is preliminary data.</text>
</comment>
<keyword evidence="4 9" id="KW-0812">Transmembrane</keyword>
<dbReference type="InterPro" id="IPR050895">
    <property type="entry name" value="XK-related_scramblase"/>
</dbReference>
<evidence type="ECO:0000256" key="8">
    <source>
        <dbReference type="ARBA" id="ARBA00024479"/>
    </source>
</evidence>
<reference evidence="10" key="1">
    <citation type="submission" date="2023-05" db="EMBL/GenBank/DDBJ databases">
        <authorList>
            <person name="Stuckert A."/>
        </authorList>
    </citation>
    <scope>NUCLEOTIDE SEQUENCE</scope>
</reference>
<evidence type="ECO:0000313" key="10">
    <source>
        <dbReference type="EMBL" id="CAI9543899.1"/>
    </source>
</evidence>
<keyword evidence="5" id="KW-0053">Apoptosis</keyword>
<evidence type="ECO:0000256" key="5">
    <source>
        <dbReference type="ARBA" id="ARBA00022703"/>
    </source>
</evidence>
<feature type="transmembrane region" description="Helical" evidence="9">
    <location>
        <begin position="260"/>
        <end position="278"/>
    </location>
</feature>
<dbReference type="EMBL" id="CATNWA010002851">
    <property type="protein sequence ID" value="CAI9543899.1"/>
    <property type="molecule type" value="Genomic_DNA"/>
</dbReference>
<gene>
    <name evidence="10" type="ORF">SPARVUS_LOCUS2384346</name>
</gene>
<feature type="transmembrane region" description="Helical" evidence="9">
    <location>
        <begin position="322"/>
        <end position="341"/>
    </location>
</feature>
<proteinExistence type="inferred from homology"/>
<name>A0ABN9B8K9_9NEOB</name>
<organism evidence="10 11">
    <name type="scientific">Staurois parvus</name>
    <dbReference type="NCBI Taxonomy" id="386267"/>
    <lineage>
        <taxon>Eukaryota</taxon>
        <taxon>Metazoa</taxon>
        <taxon>Chordata</taxon>
        <taxon>Craniata</taxon>
        <taxon>Vertebrata</taxon>
        <taxon>Euteleostomi</taxon>
        <taxon>Amphibia</taxon>
        <taxon>Batrachia</taxon>
        <taxon>Anura</taxon>
        <taxon>Neobatrachia</taxon>
        <taxon>Ranoidea</taxon>
        <taxon>Ranidae</taxon>
        <taxon>Staurois</taxon>
    </lineage>
</organism>
<dbReference type="PANTHER" id="PTHR16024">
    <property type="entry name" value="XK-RELATED PROTEIN"/>
    <property type="match status" value="1"/>
</dbReference>
<dbReference type="Proteomes" id="UP001162483">
    <property type="component" value="Unassembled WGS sequence"/>
</dbReference>
<keyword evidence="6 9" id="KW-1133">Transmembrane helix</keyword>
<evidence type="ECO:0000256" key="1">
    <source>
        <dbReference type="ARBA" id="ARBA00004651"/>
    </source>
</evidence>
<dbReference type="Pfam" id="PF09815">
    <property type="entry name" value="XK-related"/>
    <property type="match status" value="1"/>
</dbReference>
<feature type="transmembrane region" description="Helical" evidence="9">
    <location>
        <begin position="204"/>
        <end position="225"/>
    </location>
</feature>
<feature type="transmembrane region" description="Helical" evidence="9">
    <location>
        <begin position="12"/>
        <end position="33"/>
    </location>
</feature>
<feature type="transmembrane region" description="Helical" evidence="9">
    <location>
        <begin position="45"/>
        <end position="69"/>
    </location>
</feature>
<evidence type="ECO:0000256" key="7">
    <source>
        <dbReference type="ARBA" id="ARBA00023136"/>
    </source>
</evidence>
<feature type="transmembrane region" description="Helical" evidence="9">
    <location>
        <begin position="231"/>
        <end position="248"/>
    </location>
</feature>
<comment type="similarity">
    <text evidence="2 9">Belongs to the XK family.</text>
</comment>
<evidence type="ECO:0000256" key="4">
    <source>
        <dbReference type="ARBA" id="ARBA00022692"/>
    </source>
</evidence>